<reference evidence="1 2" key="1">
    <citation type="submission" date="2019-03" db="EMBL/GenBank/DDBJ databases">
        <title>Jiella endophytica sp. nov., a novel endophytic bacterium isolated from root of Ficus microcarpa Linn. f.</title>
        <authorList>
            <person name="Tuo L."/>
        </authorList>
    </citation>
    <scope>NUCLEOTIDE SEQUENCE [LARGE SCALE GENOMIC DNA]</scope>
    <source>
        <strain evidence="1 2">CBS5Q-3</strain>
    </source>
</reference>
<dbReference type="Pfam" id="PF01263">
    <property type="entry name" value="Aldose_epim"/>
    <property type="match status" value="1"/>
</dbReference>
<protein>
    <submittedName>
        <fullName evidence="1">Aldose 1-epimerase family protein</fullName>
    </submittedName>
</protein>
<proteinExistence type="predicted"/>
<dbReference type="AlphaFoldDB" id="A0A4Y8RD03"/>
<dbReference type="SUPFAM" id="SSF74650">
    <property type="entry name" value="Galactose mutarotase-like"/>
    <property type="match status" value="1"/>
</dbReference>
<accession>A0A4Y8RD03</accession>
<dbReference type="CDD" id="cd09024">
    <property type="entry name" value="Aldose_epim_lacX"/>
    <property type="match status" value="1"/>
</dbReference>
<organism evidence="1 2">
    <name type="scientific">Jiella endophytica</name>
    <dbReference type="NCBI Taxonomy" id="2558362"/>
    <lineage>
        <taxon>Bacteria</taxon>
        <taxon>Pseudomonadati</taxon>
        <taxon>Pseudomonadota</taxon>
        <taxon>Alphaproteobacteria</taxon>
        <taxon>Hyphomicrobiales</taxon>
        <taxon>Aurantimonadaceae</taxon>
        <taxon>Jiella</taxon>
    </lineage>
</organism>
<dbReference type="OrthoDB" id="9795355at2"/>
<dbReference type="RefSeq" id="WP_134763378.1">
    <property type="nucleotide sequence ID" value="NZ_SOZD01000006.1"/>
</dbReference>
<dbReference type="InterPro" id="IPR037481">
    <property type="entry name" value="LacX"/>
</dbReference>
<evidence type="ECO:0000313" key="1">
    <source>
        <dbReference type="EMBL" id="TFF19697.1"/>
    </source>
</evidence>
<evidence type="ECO:0000313" key="2">
    <source>
        <dbReference type="Proteomes" id="UP000298179"/>
    </source>
</evidence>
<comment type="caution">
    <text evidence="1">The sequence shown here is derived from an EMBL/GenBank/DDBJ whole genome shotgun (WGS) entry which is preliminary data.</text>
</comment>
<dbReference type="InterPro" id="IPR011013">
    <property type="entry name" value="Gal_mutarotase_sf_dom"/>
</dbReference>
<dbReference type="EMBL" id="SOZD01000006">
    <property type="protein sequence ID" value="TFF19697.1"/>
    <property type="molecule type" value="Genomic_DNA"/>
</dbReference>
<dbReference type="Proteomes" id="UP000298179">
    <property type="component" value="Unassembled WGS sequence"/>
</dbReference>
<dbReference type="GO" id="GO:0005975">
    <property type="term" value="P:carbohydrate metabolic process"/>
    <property type="evidence" value="ECO:0007669"/>
    <property type="project" value="InterPro"/>
</dbReference>
<dbReference type="InterPro" id="IPR014718">
    <property type="entry name" value="GH-type_carb-bd"/>
</dbReference>
<name>A0A4Y8RD03_9HYPH</name>
<dbReference type="Gene3D" id="2.70.98.10">
    <property type="match status" value="1"/>
</dbReference>
<keyword evidence="2" id="KW-1185">Reference proteome</keyword>
<gene>
    <name evidence="1" type="ORF">E3C22_18575</name>
</gene>
<sequence length="301" mass="32441">MTDTHGIFAPGIAATISADGAELVSLRADAAGELLWQAGPEWPRHAPVLFPTVGRLKGDVLRHDGRQYPMGQHGFARDRRFEWIERGSDRASLRLTEDEESLDRFPFAFVLDMIYAAADGRLTVTTRVGNPGRTMLPCGVGAHPGFRWPLVDGVEKSAHAIEFEMTETGSARSVVGGLLGAEKPLPFDGRSLPLDEALFASDALVMPGVASRSLSYVANDAGGGRVASLDFSWQGYKDLGIWSKPGGAPFLCIEPWYGMASPADWDGEFAEKPGILQLAPGEVREMSWSVRPVFGAEPGNS</sequence>
<dbReference type="InterPro" id="IPR008183">
    <property type="entry name" value="Aldose_1/G6P_1-epimerase"/>
</dbReference>
<dbReference type="GO" id="GO:0030246">
    <property type="term" value="F:carbohydrate binding"/>
    <property type="evidence" value="ECO:0007669"/>
    <property type="project" value="InterPro"/>
</dbReference>
<dbReference type="GO" id="GO:0016853">
    <property type="term" value="F:isomerase activity"/>
    <property type="evidence" value="ECO:0007669"/>
    <property type="project" value="InterPro"/>
</dbReference>